<dbReference type="Pfam" id="PF02690">
    <property type="entry name" value="Na_Pi_cotrans"/>
    <property type="match status" value="2"/>
</dbReference>
<comment type="similarity">
    <text evidence="2">Belongs to the SLC34A transporter family.</text>
</comment>
<dbReference type="Proteomes" id="UP001295423">
    <property type="component" value="Unassembled WGS sequence"/>
</dbReference>
<feature type="transmembrane region" description="Helical" evidence="8">
    <location>
        <begin position="483"/>
        <end position="504"/>
    </location>
</feature>
<evidence type="ECO:0000256" key="3">
    <source>
        <dbReference type="ARBA" id="ARBA00022475"/>
    </source>
</evidence>
<name>A0AAD2GC94_9STRA</name>
<sequence length="580" mass="61882">MSEEKPVNSRKDRPTGSMHVGDADFDVNDPAYEMDATWGEVCKACCVRSPVEWAMAFGGLVAVFFFLYFFLVGLDLLGNGAKVMGGCAAGALFGDDMNPIAGLMVGIVATVLLQSSSTTTSIVVSLVGADSVTVKQGIFMIMGANIGTSVTNTIVAMGHLGDGDQLERAFAGATVHDMFNFLSVAILLPVEAATGYLFYLTEALVKNFKAQDGEKWEGPVKKLVSPLASRIIIVNKKVAGDIASGKKVCDDYYPNNGTLACDDYNDPLTCSSGLLSCDSKADTPYCPAFFDPEATESVDRTSGVCAFIIGLILLFICLFALVKILQRLMMGASTRVLYKATNINGYLAILIGAGITILVQSSSITTSVLTPLVGVGALRLEQMLPLTLGANIGTTVTGLLAALLGNKNGMQVALAHLFFNITGIAIWYPVPFMRNIPLNAARALGRSTRLFRGFPIIYIAVAFIAMPLIFLGISYLFSDGNSGLTALGSIIVVVLAVVLIYTGYFCKYQGGSEKCTECLVSREKRNVAVRDLPDDMEWLKAKVRELSEHTGLPIDEEEEAADVEAEIPAKEAADEASDEA</sequence>
<feature type="region of interest" description="Disordered" evidence="7">
    <location>
        <begin position="1"/>
        <end position="22"/>
    </location>
</feature>
<evidence type="ECO:0008006" key="11">
    <source>
        <dbReference type="Google" id="ProtNLM"/>
    </source>
</evidence>
<feature type="transmembrane region" description="Helical" evidence="8">
    <location>
        <begin position="384"/>
        <end position="404"/>
    </location>
</feature>
<feature type="transmembrane region" description="Helical" evidence="8">
    <location>
        <begin position="304"/>
        <end position="325"/>
    </location>
</feature>
<feature type="transmembrane region" description="Helical" evidence="8">
    <location>
        <begin position="100"/>
        <end position="126"/>
    </location>
</feature>
<dbReference type="GO" id="GO:0005886">
    <property type="term" value="C:plasma membrane"/>
    <property type="evidence" value="ECO:0007669"/>
    <property type="project" value="UniProtKB-SubCell"/>
</dbReference>
<evidence type="ECO:0000313" key="9">
    <source>
        <dbReference type="EMBL" id="CAJ1968343.1"/>
    </source>
</evidence>
<evidence type="ECO:0000256" key="8">
    <source>
        <dbReference type="SAM" id="Phobius"/>
    </source>
</evidence>
<feature type="transmembrane region" description="Helical" evidence="8">
    <location>
        <begin position="178"/>
        <end position="199"/>
    </location>
</feature>
<protein>
    <recommendedName>
        <fullName evidence="11">Sodium-dependent phosphate transport protein 2B</fullName>
    </recommendedName>
</protein>
<reference evidence="9" key="1">
    <citation type="submission" date="2023-08" db="EMBL/GenBank/DDBJ databases">
        <authorList>
            <person name="Audoor S."/>
            <person name="Bilcke G."/>
        </authorList>
    </citation>
    <scope>NUCLEOTIDE SEQUENCE</scope>
</reference>
<feature type="compositionally biased region" description="Acidic residues" evidence="7">
    <location>
        <begin position="554"/>
        <end position="565"/>
    </location>
</feature>
<comment type="subcellular location">
    <subcellularLocation>
        <location evidence="1">Cell membrane</location>
        <topology evidence="1">Multi-pass membrane protein</topology>
    </subcellularLocation>
</comment>
<feature type="transmembrane region" description="Helical" evidence="8">
    <location>
        <begin position="53"/>
        <end position="74"/>
    </location>
</feature>
<keyword evidence="3" id="KW-1003">Cell membrane</keyword>
<feature type="region of interest" description="Disordered" evidence="7">
    <location>
        <begin position="549"/>
        <end position="580"/>
    </location>
</feature>
<evidence type="ECO:0000256" key="6">
    <source>
        <dbReference type="ARBA" id="ARBA00023136"/>
    </source>
</evidence>
<evidence type="ECO:0000313" key="10">
    <source>
        <dbReference type="Proteomes" id="UP001295423"/>
    </source>
</evidence>
<accession>A0AAD2GC94</accession>
<gene>
    <name evidence="9" type="ORF">CYCCA115_LOCUS23192</name>
</gene>
<proteinExistence type="inferred from homology"/>
<feature type="compositionally biased region" description="Basic and acidic residues" evidence="7">
    <location>
        <begin position="1"/>
        <end position="14"/>
    </location>
</feature>
<evidence type="ECO:0000256" key="4">
    <source>
        <dbReference type="ARBA" id="ARBA00022692"/>
    </source>
</evidence>
<feature type="transmembrane region" description="Helical" evidence="8">
    <location>
        <begin position="345"/>
        <end position="372"/>
    </location>
</feature>
<evidence type="ECO:0000256" key="2">
    <source>
        <dbReference type="ARBA" id="ARBA00005808"/>
    </source>
</evidence>
<organism evidence="9 10">
    <name type="scientific">Cylindrotheca closterium</name>
    <dbReference type="NCBI Taxonomy" id="2856"/>
    <lineage>
        <taxon>Eukaryota</taxon>
        <taxon>Sar</taxon>
        <taxon>Stramenopiles</taxon>
        <taxon>Ochrophyta</taxon>
        <taxon>Bacillariophyta</taxon>
        <taxon>Bacillariophyceae</taxon>
        <taxon>Bacillariophycidae</taxon>
        <taxon>Bacillariales</taxon>
        <taxon>Bacillariaceae</taxon>
        <taxon>Cylindrotheca</taxon>
    </lineage>
</organism>
<dbReference type="GO" id="GO:0044341">
    <property type="term" value="P:sodium-dependent phosphate transport"/>
    <property type="evidence" value="ECO:0007669"/>
    <property type="project" value="InterPro"/>
</dbReference>
<dbReference type="AlphaFoldDB" id="A0AAD2GC94"/>
<evidence type="ECO:0000256" key="5">
    <source>
        <dbReference type="ARBA" id="ARBA00022989"/>
    </source>
</evidence>
<dbReference type="GO" id="GO:0005436">
    <property type="term" value="F:sodium:phosphate symporter activity"/>
    <property type="evidence" value="ECO:0007669"/>
    <property type="project" value="InterPro"/>
</dbReference>
<keyword evidence="6 8" id="KW-0472">Membrane</keyword>
<evidence type="ECO:0000256" key="1">
    <source>
        <dbReference type="ARBA" id="ARBA00004651"/>
    </source>
</evidence>
<feature type="transmembrane region" description="Helical" evidence="8">
    <location>
        <begin position="410"/>
        <end position="430"/>
    </location>
</feature>
<comment type="caution">
    <text evidence="9">The sequence shown here is derived from an EMBL/GenBank/DDBJ whole genome shotgun (WGS) entry which is preliminary data.</text>
</comment>
<feature type="transmembrane region" description="Helical" evidence="8">
    <location>
        <begin position="450"/>
        <end position="477"/>
    </location>
</feature>
<dbReference type="NCBIfam" id="NF037997">
    <property type="entry name" value="Na_Pi_symport"/>
    <property type="match status" value="2"/>
</dbReference>
<keyword evidence="5 8" id="KW-1133">Transmembrane helix</keyword>
<keyword evidence="10" id="KW-1185">Reference proteome</keyword>
<dbReference type="InterPro" id="IPR003841">
    <property type="entry name" value="Na/Pi_transpt"/>
</dbReference>
<dbReference type="PANTHER" id="PTHR10010:SF46">
    <property type="entry name" value="SODIUM-DEPENDENT PHOSPHATE TRANSPORT PROTEIN 2B"/>
    <property type="match status" value="1"/>
</dbReference>
<dbReference type="EMBL" id="CAKOGP040002380">
    <property type="protein sequence ID" value="CAJ1968343.1"/>
    <property type="molecule type" value="Genomic_DNA"/>
</dbReference>
<keyword evidence="4 8" id="KW-0812">Transmembrane</keyword>
<dbReference type="PANTHER" id="PTHR10010">
    <property type="entry name" value="SOLUTE CARRIER FAMILY 34 SODIUM PHOSPHATE , MEMBER 2-RELATED"/>
    <property type="match status" value="1"/>
</dbReference>
<evidence type="ECO:0000256" key="7">
    <source>
        <dbReference type="SAM" id="MobiDB-lite"/>
    </source>
</evidence>